<dbReference type="PANTHER" id="PTHR46196">
    <property type="entry name" value="TRANSCRIPTION FACTOR BHLH155-LIKE ISOFORM X1-RELATED"/>
    <property type="match status" value="1"/>
</dbReference>
<accession>A0A4Y7KKF0</accession>
<dbReference type="PROSITE" id="PS50888">
    <property type="entry name" value="BHLH"/>
    <property type="match status" value="1"/>
</dbReference>
<dbReference type="Proteomes" id="UP000316621">
    <property type="component" value="Chromosome 8"/>
</dbReference>
<dbReference type="GO" id="GO:0046983">
    <property type="term" value="F:protein dimerization activity"/>
    <property type="evidence" value="ECO:0007669"/>
    <property type="project" value="InterPro"/>
</dbReference>
<feature type="domain" description="BHLH" evidence="4">
    <location>
        <begin position="606"/>
        <end position="655"/>
    </location>
</feature>
<reference evidence="5 6" key="1">
    <citation type="journal article" date="2018" name="Science">
        <title>The opium poppy genome and morphinan production.</title>
        <authorList>
            <person name="Guo L."/>
            <person name="Winzer T."/>
            <person name="Yang X."/>
            <person name="Li Y."/>
            <person name="Ning Z."/>
            <person name="He Z."/>
            <person name="Teodor R."/>
            <person name="Lu Y."/>
            <person name="Bowser T.A."/>
            <person name="Graham I.A."/>
            <person name="Ye K."/>
        </authorList>
    </citation>
    <scope>NUCLEOTIDE SEQUENCE [LARGE SCALE GENOMIC DNA]</scope>
    <source>
        <strain evidence="6">cv. HN1</strain>
        <tissue evidence="5">Leaves</tissue>
    </source>
</reference>
<dbReference type="GO" id="GO:0003700">
    <property type="term" value="F:DNA-binding transcription factor activity"/>
    <property type="evidence" value="ECO:0007669"/>
    <property type="project" value="InterPro"/>
</dbReference>
<keyword evidence="6" id="KW-1185">Reference proteome</keyword>
<dbReference type="EMBL" id="CM010722">
    <property type="protein sequence ID" value="RZC73813.1"/>
    <property type="molecule type" value="Genomic_DNA"/>
</dbReference>
<dbReference type="OrthoDB" id="1883654at2759"/>
<organism evidence="5 6">
    <name type="scientific">Papaver somniferum</name>
    <name type="common">Opium poppy</name>
    <dbReference type="NCBI Taxonomy" id="3469"/>
    <lineage>
        <taxon>Eukaryota</taxon>
        <taxon>Viridiplantae</taxon>
        <taxon>Streptophyta</taxon>
        <taxon>Embryophyta</taxon>
        <taxon>Tracheophyta</taxon>
        <taxon>Spermatophyta</taxon>
        <taxon>Magnoliopsida</taxon>
        <taxon>Ranunculales</taxon>
        <taxon>Papaveraceae</taxon>
        <taxon>Papaveroideae</taxon>
        <taxon>Papaver</taxon>
    </lineage>
</organism>
<evidence type="ECO:0000256" key="1">
    <source>
        <dbReference type="ARBA" id="ARBA00023015"/>
    </source>
</evidence>
<keyword evidence="1" id="KW-0805">Transcription regulation</keyword>
<dbReference type="InterPro" id="IPR011598">
    <property type="entry name" value="bHLH_dom"/>
</dbReference>
<dbReference type="OMA" id="DDCCSLN"/>
<evidence type="ECO:0000256" key="2">
    <source>
        <dbReference type="ARBA" id="ARBA00023163"/>
    </source>
</evidence>
<dbReference type="InterPro" id="IPR025610">
    <property type="entry name" value="MYC/MYB_N"/>
</dbReference>
<proteinExistence type="predicted"/>
<keyword evidence="2" id="KW-0804">Transcription</keyword>
<dbReference type="Pfam" id="PF14215">
    <property type="entry name" value="bHLH-MYC_N"/>
    <property type="match status" value="1"/>
</dbReference>
<name>A0A4Y7KKF0_PAPSO</name>
<evidence type="ECO:0000313" key="6">
    <source>
        <dbReference type="Proteomes" id="UP000316621"/>
    </source>
</evidence>
<feature type="region of interest" description="Disordered" evidence="3">
    <location>
        <begin position="587"/>
        <end position="622"/>
    </location>
</feature>
<dbReference type="InterPro" id="IPR043561">
    <property type="entry name" value="LHW-like"/>
</dbReference>
<dbReference type="Gramene" id="RZC73813">
    <property type="protein sequence ID" value="RZC73813"/>
    <property type="gene ID" value="C5167_049294"/>
</dbReference>
<feature type="compositionally biased region" description="Basic and acidic residues" evidence="3">
    <location>
        <begin position="607"/>
        <end position="622"/>
    </location>
</feature>
<evidence type="ECO:0000313" key="5">
    <source>
        <dbReference type="EMBL" id="RZC73813.1"/>
    </source>
</evidence>
<dbReference type="STRING" id="3469.A0A4Y7KKF0"/>
<gene>
    <name evidence="5" type="ORF">C5167_049294</name>
</gene>
<evidence type="ECO:0000259" key="4">
    <source>
        <dbReference type="PROSITE" id="PS50888"/>
    </source>
</evidence>
<protein>
    <recommendedName>
        <fullName evidence="4">BHLH domain-containing protein</fullName>
    </recommendedName>
</protein>
<evidence type="ECO:0000256" key="3">
    <source>
        <dbReference type="SAM" id="MobiDB-lite"/>
    </source>
</evidence>
<dbReference type="AlphaFoldDB" id="A0A4Y7KKF0"/>
<dbReference type="Pfam" id="PF23176">
    <property type="entry name" value="bHLH_LHW"/>
    <property type="match status" value="1"/>
</dbReference>
<dbReference type="PANTHER" id="PTHR46196:SF2">
    <property type="entry name" value="TRANSCRIPTION FACTOR BHLH157"/>
    <property type="match status" value="1"/>
</dbReference>
<sequence>MNSGIKETLKCLCCNNGWSYGVFWRVNRQNPMALTIEAAYSEEQTGIVIEKMLQQVHMLGEGIIGQAAFTGKHQWMFASTYCGEWGPTLFIDNQDGFQDLSQLHQQFSSGIETIALISVAPQGVVQFGSTRKIMESLEFFDQVTNLFRHPENVEGDLVSRNAPSVNDETYIPSRGVDSMLSSETAFSNYWNVNAMPDELNSKKLMGKTPVMGPVNAFSFAGYQMNNMNPIMNKSSLNPETQFQNGEAGQAIHPTMSTWASSLTSCEKQVIPEIRKQESSNAFSGNLNRITGISTFQDFQGDAITQFNMHIGQSQGDNFQQSFTAIHPNIQLVKESTSFNAYQGENAANDLSQYFVESQVHSSRSFTPTDEKSQALAITSSGSVLGDYFSGIHTTKTTMQNPTSDAISSLGLVPDGKENSLTITQQFSSDNDLYNSLVLTFSQNDGTECWNDLITSGGSGSQSSLSNGTSDCVSELDVGSIPSENRLCPEFGLQHILVSGSGASTFIDIPSSEDHLSPTTIMSGGNASLYRSRTQMAAISGSSATMDRFLADCEPQKISIYGNQKEAPIKSQVGAWVGDTYSIHSDCAVSTQPKRSEEPVRVNKKRARPGESTRPRPKDRQQIQDRVKELREIVPHGIKCSIDGLLDRTIKYMVFLQSVTKYADKLKEACVPKIIGAESGVILKDNSTGEGATWAFEVNGKTMVCPITVGDLSPPSQMLVEMLCDEGDFFLEIADIIRGFGLTILKGIMEVQEDKIWARFIVEANRNVTRMDIFLSLVQFLQQLATGGINFSSQSSIVGETTAPYSNYQQSHVPLTIGLADRLL</sequence>